<comment type="cofactor">
    <cofactor evidence="1">
        <name>[3Fe-4S] cluster</name>
        <dbReference type="ChEBI" id="CHEBI:21137"/>
    </cofactor>
</comment>
<accession>A0A3E4QQ37</accession>
<dbReference type="Pfam" id="PF01058">
    <property type="entry name" value="Oxidored_q6"/>
    <property type="match status" value="1"/>
</dbReference>
<keyword evidence="11" id="KW-0411">Iron-sulfur</keyword>
<dbReference type="PANTHER" id="PTHR30013">
    <property type="entry name" value="NIFE / NIFESE HYDROGENASE SMALL SUBUNIT FAMILY MEMBER"/>
    <property type="match status" value="1"/>
</dbReference>
<comment type="subunit">
    <text evidence="5">Heterodimer of a large and a small subunit.</text>
</comment>
<evidence type="ECO:0000256" key="13">
    <source>
        <dbReference type="SAM" id="MobiDB-lite"/>
    </source>
</evidence>
<keyword evidence="7" id="KW-0479">Metal-binding</keyword>
<feature type="region of interest" description="Disordered" evidence="13">
    <location>
        <begin position="417"/>
        <end position="457"/>
    </location>
</feature>
<keyword evidence="12" id="KW-0003">3Fe-4S</keyword>
<evidence type="ECO:0000256" key="5">
    <source>
        <dbReference type="ARBA" id="ARBA00011771"/>
    </source>
</evidence>
<dbReference type="Proteomes" id="UP000260943">
    <property type="component" value="Unassembled WGS sequence"/>
</dbReference>
<dbReference type="PANTHER" id="PTHR30013:SF7">
    <property type="entry name" value="HYDROGENASE-2 SMALL CHAIN"/>
    <property type="match status" value="1"/>
</dbReference>
<evidence type="ECO:0000256" key="2">
    <source>
        <dbReference type="ARBA" id="ARBA00001966"/>
    </source>
</evidence>
<evidence type="ECO:0000256" key="3">
    <source>
        <dbReference type="ARBA" id="ARBA00004196"/>
    </source>
</evidence>
<dbReference type="InterPro" id="IPR006137">
    <property type="entry name" value="NADH_UbQ_OxRdtase-like_20kDa"/>
</dbReference>
<evidence type="ECO:0000259" key="15">
    <source>
        <dbReference type="Pfam" id="PF14720"/>
    </source>
</evidence>
<organism evidence="16 17">
    <name type="scientific">Collinsella tanakaei</name>
    <dbReference type="NCBI Taxonomy" id="626935"/>
    <lineage>
        <taxon>Bacteria</taxon>
        <taxon>Bacillati</taxon>
        <taxon>Actinomycetota</taxon>
        <taxon>Coriobacteriia</taxon>
        <taxon>Coriobacteriales</taxon>
        <taxon>Coriobacteriaceae</taxon>
        <taxon>Collinsella</taxon>
    </lineage>
</organism>
<dbReference type="InterPro" id="IPR037024">
    <property type="entry name" value="NiFe_Hase_small_N_sf"/>
</dbReference>
<dbReference type="NCBIfam" id="TIGR01409">
    <property type="entry name" value="TAT_signal_seq"/>
    <property type="match status" value="1"/>
</dbReference>
<evidence type="ECO:0000256" key="9">
    <source>
        <dbReference type="ARBA" id="ARBA00023002"/>
    </source>
</evidence>
<evidence type="ECO:0000256" key="4">
    <source>
        <dbReference type="ARBA" id="ARBA00006605"/>
    </source>
</evidence>
<dbReference type="RefSeq" id="WP_117680027.1">
    <property type="nucleotide sequence ID" value="NZ_CAJJKC010000004.1"/>
</dbReference>
<dbReference type="GO" id="GO:0044569">
    <property type="term" value="C:[Ni-Fe] hydrogenase complex"/>
    <property type="evidence" value="ECO:0007669"/>
    <property type="project" value="TreeGrafter"/>
</dbReference>
<evidence type="ECO:0000256" key="8">
    <source>
        <dbReference type="ARBA" id="ARBA00022729"/>
    </source>
</evidence>
<evidence type="ECO:0000256" key="11">
    <source>
        <dbReference type="ARBA" id="ARBA00023014"/>
    </source>
</evidence>
<comment type="subcellular location">
    <subcellularLocation>
        <location evidence="3">Cell envelope</location>
    </subcellularLocation>
</comment>
<dbReference type="InterPro" id="IPR027394">
    <property type="entry name" value="Cytochrome-c3_hydrogenase_C"/>
</dbReference>
<evidence type="ECO:0000256" key="1">
    <source>
        <dbReference type="ARBA" id="ARBA00001927"/>
    </source>
</evidence>
<keyword evidence="10" id="KW-0408">Iron</keyword>
<keyword evidence="8" id="KW-0732">Signal</keyword>
<keyword evidence="6" id="KW-0004">4Fe-4S</keyword>
<feature type="domain" description="NADH:ubiquinone oxidoreductase-like 20kDa subunit" evidence="14">
    <location>
        <begin position="71"/>
        <end position="218"/>
    </location>
</feature>
<dbReference type="InterPro" id="IPR019546">
    <property type="entry name" value="TAT_signal_bac_arc"/>
</dbReference>
<feature type="domain" description="Cytochrome-c3 hydrogenase C-terminal" evidence="15">
    <location>
        <begin position="238"/>
        <end position="309"/>
    </location>
</feature>
<dbReference type="GO" id="GO:0009061">
    <property type="term" value="P:anaerobic respiration"/>
    <property type="evidence" value="ECO:0007669"/>
    <property type="project" value="TreeGrafter"/>
</dbReference>
<dbReference type="PROSITE" id="PS51318">
    <property type="entry name" value="TAT"/>
    <property type="match status" value="1"/>
</dbReference>
<dbReference type="GO" id="GO:0008901">
    <property type="term" value="F:ferredoxin hydrogenase activity"/>
    <property type="evidence" value="ECO:0007669"/>
    <property type="project" value="InterPro"/>
</dbReference>
<evidence type="ECO:0000256" key="7">
    <source>
        <dbReference type="ARBA" id="ARBA00022723"/>
    </source>
</evidence>
<dbReference type="GO" id="GO:0016020">
    <property type="term" value="C:membrane"/>
    <property type="evidence" value="ECO:0007669"/>
    <property type="project" value="TreeGrafter"/>
</dbReference>
<dbReference type="NCBIfam" id="TIGR00391">
    <property type="entry name" value="hydA"/>
    <property type="match status" value="1"/>
</dbReference>
<dbReference type="InterPro" id="IPR001821">
    <property type="entry name" value="NiFe_hydrogenase_ssu"/>
</dbReference>
<evidence type="ECO:0000259" key="14">
    <source>
        <dbReference type="Pfam" id="PF01058"/>
    </source>
</evidence>
<proteinExistence type="inferred from homology"/>
<comment type="similarity">
    <text evidence="4">Belongs to the [NiFe]/[NiFeSe] hydrogenase small subunit family.</text>
</comment>
<dbReference type="GO" id="GO:0030313">
    <property type="term" value="C:cell envelope"/>
    <property type="evidence" value="ECO:0007669"/>
    <property type="project" value="UniProtKB-SubCell"/>
</dbReference>
<dbReference type="InterPro" id="IPR037148">
    <property type="entry name" value="NiFe-Hase_small_C_sf"/>
</dbReference>
<comment type="cofactor">
    <cofactor evidence="2">
        <name>[4Fe-4S] cluster</name>
        <dbReference type="ChEBI" id="CHEBI:49883"/>
    </cofactor>
</comment>
<dbReference type="AlphaFoldDB" id="A0A3E4QQ37"/>
<dbReference type="InterPro" id="IPR006311">
    <property type="entry name" value="TAT_signal"/>
</dbReference>
<dbReference type="GO" id="GO:0046872">
    <property type="term" value="F:metal ion binding"/>
    <property type="evidence" value="ECO:0007669"/>
    <property type="project" value="UniProtKB-KW"/>
</dbReference>
<gene>
    <name evidence="16" type="ORF">DXC81_08590</name>
</gene>
<evidence type="ECO:0000313" key="17">
    <source>
        <dbReference type="Proteomes" id="UP000260943"/>
    </source>
</evidence>
<reference evidence="16 17" key="1">
    <citation type="submission" date="2018-08" db="EMBL/GenBank/DDBJ databases">
        <title>A genome reference for cultivated species of the human gut microbiota.</title>
        <authorList>
            <person name="Zou Y."/>
            <person name="Xue W."/>
            <person name="Luo G."/>
        </authorList>
    </citation>
    <scope>NUCLEOTIDE SEQUENCE [LARGE SCALE GENOMIC DNA]</scope>
    <source>
        <strain evidence="16 17">TF08-14</strain>
    </source>
</reference>
<dbReference type="Pfam" id="PF14720">
    <property type="entry name" value="NiFe_hyd_SSU_C"/>
    <property type="match status" value="1"/>
</dbReference>
<evidence type="ECO:0000256" key="12">
    <source>
        <dbReference type="ARBA" id="ARBA00023291"/>
    </source>
</evidence>
<dbReference type="GO" id="GO:0051539">
    <property type="term" value="F:4 iron, 4 sulfur cluster binding"/>
    <property type="evidence" value="ECO:0007669"/>
    <property type="project" value="UniProtKB-KW"/>
</dbReference>
<dbReference type="PRINTS" id="PR00614">
    <property type="entry name" value="NIHGNASESMLL"/>
</dbReference>
<name>A0A3E4QQ37_9ACTN</name>
<dbReference type="GO" id="GO:0051538">
    <property type="term" value="F:3 iron, 4 sulfur cluster binding"/>
    <property type="evidence" value="ECO:0007669"/>
    <property type="project" value="UniProtKB-KW"/>
</dbReference>
<sequence length="457" mass="49283">MATDHQMQDMTLVERLEAHGFTRRDFVKYCGSLAVLLGMSATAAPKIAEALEIGEKSGKLLPVIWMEGGSCSGCTEALAQTNTPDIPQLVLESISLNYSETLSAAAGHSMEQARRDTIEAGGYVLIYEGAVPTAFDGNVLMVGGEKGIDSLMETAEHADAVIALGSCACDGGWMAARPNDAHAMGVQKFLSEQGISTPVVNIPCCPANPEWLVAVIVEYTLMGRLPKLNSKNQPAALFNQTVHDNCPRRGHFENGEFVYQFGSAEEAKGYCLYPLGCRGPQTFTVCPVTRWNQSVSWCVESGAPCIGCGVINPMHPQRNWVDENTPFLKRHRNISLGDFHFQPPLAAAACTGLIVAALVVHGVGMKLTGRVDGGADFEAERRWDVKHGTEQAHQAGERAAKLYDELDERGLEPKNIDRLKKKRAAKKAAHEAAEAAEIEKRRGSSSAGESTEKGGDE</sequence>
<keyword evidence="9" id="KW-0560">Oxidoreductase</keyword>
<dbReference type="EMBL" id="QSRJ01000010">
    <property type="protein sequence ID" value="RGL08422.1"/>
    <property type="molecule type" value="Genomic_DNA"/>
</dbReference>
<evidence type="ECO:0000256" key="6">
    <source>
        <dbReference type="ARBA" id="ARBA00022485"/>
    </source>
</evidence>
<dbReference type="Gene3D" id="3.40.50.700">
    <property type="entry name" value="NADH:ubiquinone oxidoreductase-like, 20kDa subunit"/>
    <property type="match status" value="1"/>
</dbReference>
<dbReference type="GO" id="GO:0009375">
    <property type="term" value="C:ferredoxin hydrogenase complex"/>
    <property type="evidence" value="ECO:0007669"/>
    <property type="project" value="InterPro"/>
</dbReference>
<evidence type="ECO:0000256" key="10">
    <source>
        <dbReference type="ARBA" id="ARBA00023004"/>
    </source>
</evidence>
<dbReference type="SUPFAM" id="SSF56770">
    <property type="entry name" value="HydA/Nqo6-like"/>
    <property type="match status" value="1"/>
</dbReference>
<protein>
    <submittedName>
        <fullName evidence="16">Hydrogenase</fullName>
    </submittedName>
</protein>
<dbReference type="GO" id="GO:0009055">
    <property type="term" value="F:electron transfer activity"/>
    <property type="evidence" value="ECO:0007669"/>
    <property type="project" value="TreeGrafter"/>
</dbReference>
<comment type="caution">
    <text evidence="16">The sequence shown here is derived from an EMBL/GenBank/DDBJ whole genome shotgun (WGS) entry which is preliminary data.</text>
</comment>
<feature type="compositionally biased region" description="Basic and acidic residues" evidence="13">
    <location>
        <begin position="428"/>
        <end position="442"/>
    </location>
</feature>
<evidence type="ECO:0000313" key="16">
    <source>
        <dbReference type="EMBL" id="RGL08422.1"/>
    </source>
</evidence>
<dbReference type="Gene3D" id="4.10.480.10">
    <property type="entry name" value="Cytochrome-c3 hydrogenase, C-terminal domain"/>
    <property type="match status" value="1"/>
</dbReference>